<evidence type="ECO:0000313" key="2">
    <source>
        <dbReference type="Proteomes" id="UP000004105"/>
    </source>
</evidence>
<dbReference type="EMBL" id="AFAY01000029">
    <property type="protein sequence ID" value="EGF10896.1"/>
    <property type="molecule type" value="Genomic_DNA"/>
</dbReference>
<evidence type="ECO:0000313" key="1">
    <source>
        <dbReference type="EMBL" id="EGF10896.1"/>
    </source>
</evidence>
<dbReference type="Proteomes" id="UP000004105">
    <property type="component" value="Unassembled WGS sequence"/>
</dbReference>
<proteinExistence type="predicted"/>
<sequence length="42" mass="4515">MRPSESVASTKLKRSFGAAKTVCVAAPHTLLCWASAQQKPEK</sequence>
<accession>F2BCD9</accession>
<keyword evidence="2" id="KW-1185">Reference proteome</keyword>
<dbReference type="AlphaFoldDB" id="F2BCD9"/>
<dbReference type="HOGENOM" id="CLU_3254471_0_0_4"/>
<organism evidence="1 2">
    <name type="scientific">Neisseria bacilliformis ATCC BAA-1200</name>
    <dbReference type="NCBI Taxonomy" id="888742"/>
    <lineage>
        <taxon>Bacteria</taxon>
        <taxon>Pseudomonadati</taxon>
        <taxon>Pseudomonadota</taxon>
        <taxon>Betaproteobacteria</taxon>
        <taxon>Neisseriales</taxon>
        <taxon>Neisseriaceae</taxon>
        <taxon>Neisseria</taxon>
    </lineage>
</organism>
<gene>
    <name evidence="1" type="ORF">HMPREF9123_1367</name>
</gene>
<reference evidence="1 2" key="1">
    <citation type="submission" date="2011-02" db="EMBL/GenBank/DDBJ databases">
        <authorList>
            <person name="Muzny D."/>
            <person name="Qin X."/>
            <person name="Deng J."/>
            <person name="Jiang H."/>
            <person name="Liu Y."/>
            <person name="Qu J."/>
            <person name="Song X.-Z."/>
            <person name="Zhang L."/>
            <person name="Thornton R."/>
            <person name="Coyle M."/>
            <person name="Francisco L."/>
            <person name="Jackson L."/>
            <person name="Javaid M."/>
            <person name="Korchina V."/>
            <person name="Kovar C."/>
            <person name="Mata R."/>
            <person name="Mathew T."/>
            <person name="Ngo R."/>
            <person name="Nguyen L."/>
            <person name="Nguyen N."/>
            <person name="Okwuonu G."/>
            <person name="Ongeri F."/>
            <person name="Pham C."/>
            <person name="Simmons D."/>
            <person name="Wilczek-Boney K."/>
            <person name="Hale W."/>
            <person name="Jakkamsetti A."/>
            <person name="Pham P."/>
            <person name="Ruth R."/>
            <person name="San Lucas F."/>
            <person name="Warren J."/>
            <person name="Zhang J."/>
            <person name="Zhao Z."/>
            <person name="Zhou C."/>
            <person name="Zhu D."/>
            <person name="Lee S."/>
            <person name="Bess C."/>
            <person name="Blankenburg K."/>
            <person name="Forbes L."/>
            <person name="Fu Q."/>
            <person name="Gubbala S."/>
            <person name="Hirani K."/>
            <person name="Jayaseelan J.C."/>
            <person name="Lara F."/>
            <person name="Munidasa M."/>
            <person name="Palculict T."/>
            <person name="Patil S."/>
            <person name="Pu L.-L."/>
            <person name="Saada N."/>
            <person name="Tang L."/>
            <person name="Weissenberger G."/>
            <person name="Zhu Y."/>
            <person name="Hemphill L."/>
            <person name="Shang Y."/>
            <person name="Youmans B."/>
            <person name="Ayvaz T."/>
            <person name="Ross M."/>
            <person name="Santibanez J."/>
            <person name="Aqrawi P."/>
            <person name="Gross S."/>
            <person name="Joshi V."/>
            <person name="Fowler G."/>
            <person name="Nazareth L."/>
            <person name="Reid J."/>
            <person name="Worley K."/>
            <person name="Petrosino J."/>
            <person name="Highlander S."/>
            <person name="Gibbs R."/>
        </authorList>
    </citation>
    <scope>NUCLEOTIDE SEQUENCE [LARGE SCALE GENOMIC DNA]</scope>
    <source>
        <strain evidence="1 2">ATCC BAA-1200</strain>
    </source>
</reference>
<protein>
    <submittedName>
        <fullName evidence="1">Uncharacterized protein</fullName>
    </submittedName>
</protein>
<comment type="caution">
    <text evidence="1">The sequence shown here is derived from an EMBL/GenBank/DDBJ whole genome shotgun (WGS) entry which is preliminary data.</text>
</comment>
<name>F2BCD9_9NEIS</name>